<gene>
    <name evidence="1" type="ORF">ACFPET_13695</name>
</gene>
<dbReference type="InterPro" id="IPR023393">
    <property type="entry name" value="START-like_dom_sf"/>
</dbReference>
<comment type="caution">
    <text evidence="1">The sequence shown here is derived from an EMBL/GenBank/DDBJ whole genome shotgun (WGS) entry which is preliminary data.</text>
</comment>
<dbReference type="Pfam" id="PF10604">
    <property type="entry name" value="Polyketide_cyc2"/>
    <property type="match status" value="1"/>
</dbReference>
<accession>A0ABV8TZK3</accession>
<sequence length="150" mass="17024">MKVRTSHPIPKPIEAVWPLLCDSRTTLPHRSLLFRLGLPRPVECRLPDGEGGVGQQRECVSADGSVTQEITAWEPPYRLEFRMVRTNLIHRLFTDEVVERFELESIAAGSTQVTRTTTVKLKKPFFLACPFVKLGVRTVHRFVITNWAAA</sequence>
<dbReference type="Gene3D" id="3.30.530.20">
    <property type="match status" value="1"/>
</dbReference>
<protein>
    <submittedName>
        <fullName evidence="1">SRPBCC family protein</fullName>
    </submittedName>
</protein>
<evidence type="ECO:0000313" key="1">
    <source>
        <dbReference type="EMBL" id="MFC4336256.1"/>
    </source>
</evidence>
<evidence type="ECO:0000313" key="2">
    <source>
        <dbReference type="Proteomes" id="UP001595823"/>
    </source>
</evidence>
<dbReference type="SUPFAM" id="SSF55961">
    <property type="entry name" value="Bet v1-like"/>
    <property type="match status" value="1"/>
</dbReference>
<dbReference type="RefSeq" id="WP_380621969.1">
    <property type="nucleotide sequence ID" value="NZ_JBHSDK010000018.1"/>
</dbReference>
<organism evidence="1 2">
    <name type="scientific">Salininema proteolyticum</name>
    <dbReference type="NCBI Taxonomy" id="1607685"/>
    <lineage>
        <taxon>Bacteria</taxon>
        <taxon>Bacillati</taxon>
        <taxon>Actinomycetota</taxon>
        <taxon>Actinomycetes</taxon>
        <taxon>Glycomycetales</taxon>
        <taxon>Glycomycetaceae</taxon>
        <taxon>Salininema</taxon>
    </lineage>
</organism>
<keyword evidence="2" id="KW-1185">Reference proteome</keyword>
<proteinExistence type="predicted"/>
<dbReference type="InterPro" id="IPR019587">
    <property type="entry name" value="Polyketide_cyclase/dehydratase"/>
</dbReference>
<reference evidence="2" key="1">
    <citation type="journal article" date="2019" name="Int. J. Syst. Evol. Microbiol.">
        <title>The Global Catalogue of Microorganisms (GCM) 10K type strain sequencing project: providing services to taxonomists for standard genome sequencing and annotation.</title>
        <authorList>
            <consortium name="The Broad Institute Genomics Platform"/>
            <consortium name="The Broad Institute Genome Sequencing Center for Infectious Disease"/>
            <person name="Wu L."/>
            <person name="Ma J."/>
        </authorList>
    </citation>
    <scope>NUCLEOTIDE SEQUENCE [LARGE SCALE GENOMIC DNA]</scope>
    <source>
        <strain evidence="2">IBRC-M 10908</strain>
    </source>
</reference>
<dbReference type="EMBL" id="JBHSDK010000018">
    <property type="protein sequence ID" value="MFC4336256.1"/>
    <property type="molecule type" value="Genomic_DNA"/>
</dbReference>
<dbReference type="Proteomes" id="UP001595823">
    <property type="component" value="Unassembled WGS sequence"/>
</dbReference>
<name>A0ABV8TZK3_9ACTN</name>